<protein>
    <submittedName>
        <fullName evidence="2">Uncharacterized protein</fullName>
    </submittedName>
</protein>
<gene>
    <name evidence="2" type="ORF">GOP47_0008708</name>
</gene>
<reference evidence="2" key="1">
    <citation type="submission" date="2021-01" db="EMBL/GenBank/DDBJ databases">
        <title>Adiantum capillus-veneris genome.</title>
        <authorList>
            <person name="Fang Y."/>
            <person name="Liao Q."/>
        </authorList>
    </citation>
    <scope>NUCLEOTIDE SEQUENCE</scope>
    <source>
        <strain evidence="2">H3</strain>
        <tissue evidence="2">Leaf</tissue>
    </source>
</reference>
<evidence type="ECO:0000313" key="2">
    <source>
        <dbReference type="EMBL" id="KAI5076643.1"/>
    </source>
</evidence>
<sequence length="525" mass="58284">MIPPQIGICTFSFRNSCWLLQHAVGLDNTTLAALPACLRKTTMAAESNPALYPIVMNALSEPPFECAGNGLLHQGHSRSSISELRAWLFPKRKNAAPLSKPKAWWQAQPVLYGLGVPKKSETIAALRARLEAAVLGGGCDKPPSDQLVEKEARLNQAFLHANAKRRRERLLESGGTEEEAMAMENPRLFLQQKFLNVTSSSEGDGSKGGDNAHVCMLKRLDNGDRAAVHNAASSLGLHTVSTDAPGGGYGKRWLLVGRDRAAVWSEKHKIDAQTEALREQERAAKRRKLEEEHAQYVLGKSNAAFRVSKYAAEEGSSGGKVPKDDDPYANVKGKWHITCEEIDKQWPGSQPLSLYVYQENDRLDDDEHDNGDSSSQGSDDDQDEYSSELNSDDDGDRRTGPGRLMGKFDFRVVEGLMKFSKESFYTSSTENKKRKMEEEEKLSFRWRGVEDGTGEVLYDPYGDQKGWVKFHGPASAKLSGSISWQGKMAFSGLKLSDKVPAKIRNDDWSDYDGAAYERARVGRWH</sequence>
<evidence type="ECO:0000256" key="1">
    <source>
        <dbReference type="SAM" id="MobiDB-lite"/>
    </source>
</evidence>
<feature type="compositionally biased region" description="Acidic residues" evidence="1">
    <location>
        <begin position="378"/>
        <end position="394"/>
    </location>
</feature>
<dbReference type="Proteomes" id="UP000886520">
    <property type="component" value="Chromosome 8"/>
</dbReference>
<evidence type="ECO:0000313" key="3">
    <source>
        <dbReference type="Proteomes" id="UP000886520"/>
    </source>
</evidence>
<feature type="region of interest" description="Disordered" evidence="1">
    <location>
        <begin position="363"/>
        <end position="404"/>
    </location>
</feature>
<comment type="caution">
    <text evidence="2">The sequence shown here is derived from an EMBL/GenBank/DDBJ whole genome shotgun (WGS) entry which is preliminary data.</text>
</comment>
<dbReference type="EMBL" id="JABFUD020000008">
    <property type="protein sequence ID" value="KAI5076643.1"/>
    <property type="molecule type" value="Genomic_DNA"/>
</dbReference>
<keyword evidence="3" id="KW-1185">Reference proteome</keyword>
<dbReference type="OrthoDB" id="4630416at2759"/>
<organism evidence="2 3">
    <name type="scientific">Adiantum capillus-veneris</name>
    <name type="common">Maidenhair fern</name>
    <dbReference type="NCBI Taxonomy" id="13818"/>
    <lineage>
        <taxon>Eukaryota</taxon>
        <taxon>Viridiplantae</taxon>
        <taxon>Streptophyta</taxon>
        <taxon>Embryophyta</taxon>
        <taxon>Tracheophyta</taxon>
        <taxon>Polypodiopsida</taxon>
        <taxon>Polypodiidae</taxon>
        <taxon>Polypodiales</taxon>
        <taxon>Pteridineae</taxon>
        <taxon>Pteridaceae</taxon>
        <taxon>Vittarioideae</taxon>
        <taxon>Adiantum</taxon>
    </lineage>
</organism>
<accession>A0A9D4ZIA4</accession>
<proteinExistence type="predicted"/>
<dbReference type="AlphaFoldDB" id="A0A9D4ZIA4"/>
<name>A0A9D4ZIA4_ADICA</name>